<keyword evidence="3" id="KW-1185">Reference proteome</keyword>
<dbReference type="RefSeq" id="XP_066717760.1">
    <property type="nucleotide sequence ID" value="XM_066855593.1"/>
</dbReference>
<dbReference type="GeneID" id="92088656"/>
<gene>
    <name evidence="2" type="ORF">PG994_004184</name>
</gene>
<name>A0ABR1VPW6_9PEZI</name>
<evidence type="ECO:0000313" key="3">
    <source>
        <dbReference type="Proteomes" id="UP001480595"/>
    </source>
</evidence>
<dbReference type="EMBL" id="JAQQWL010000005">
    <property type="protein sequence ID" value="KAK8073285.1"/>
    <property type="molecule type" value="Genomic_DNA"/>
</dbReference>
<accession>A0ABR1VPW6</accession>
<feature type="compositionally biased region" description="Basic and acidic residues" evidence="1">
    <location>
        <begin position="17"/>
        <end position="33"/>
    </location>
</feature>
<protein>
    <submittedName>
        <fullName evidence="2">Uncharacterized protein</fullName>
    </submittedName>
</protein>
<proteinExistence type="predicted"/>
<dbReference type="Proteomes" id="UP001480595">
    <property type="component" value="Unassembled WGS sequence"/>
</dbReference>
<feature type="compositionally biased region" description="Polar residues" evidence="1">
    <location>
        <begin position="56"/>
        <end position="66"/>
    </location>
</feature>
<evidence type="ECO:0000313" key="2">
    <source>
        <dbReference type="EMBL" id="KAK8073285.1"/>
    </source>
</evidence>
<evidence type="ECO:0000256" key="1">
    <source>
        <dbReference type="SAM" id="MobiDB-lite"/>
    </source>
</evidence>
<organism evidence="2 3">
    <name type="scientific">Apiospora phragmitis</name>
    <dbReference type="NCBI Taxonomy" id="2905665"/>
    <lineage>
        <taxon>Eukaryota</taxon>
        <taxon>Fungi</taxon>
        <taxon>Dikarya</taxon>
        <taxon>Ascomycota</taxon>
        <taxon>Pezizomycotina</taxon>
        <taxon>Sordariomycetes</taxon>
        <taxon>Xylariomycetidae</taxon>
        <taxon>Amphisphaeriales</taxon>
        <taxon>Apiosporaceae</taxon>
        <taxon>Apiospora</taxon>
    </lineage>
</organism>
<comment type="caution">
    <text evidence="2">The sequence shown here is derived from an EMBL/GenBank/DDBJ whole genome shotgun (WGS) entry which is preliminary data.</text>
</comment>
<sequence length="66" mass="7194">MYETQHKPAPPSQRLRPTNDDGPTRRGHDDGHQGKGMGPTNDDSTRRLVRTGQPGLDSQNGTARDG</sequence>
<reference evidence="2 3" key="1">
    <citation type="submission" date="2023-01" db="EMBL/GenBank/DDBJ databases">
        <title>Analysis of 21 Apiospora genomes using comparative genomics revels a genus with tremendous synthesis potential of carbohydrate active enzymes and secondary metabolites.</title>
        <authorList>
            <person name="Sorensen T."/>
        </authorList>
    </citation>
    <scope>NUCLEOTIDE SEQUENCE [LARGE SCALE GENOMIC DNA]</scope>
    <source>
        <strain evidence="2 3">CBS 135458</strain>
    </source>
</reference>
<feature type="region of interest" description="Disordered" evidence="1">
    <location>
        <begin position="1"/>
        <end position="66"/>
    </location>
</feature>